<dbReference type="Pfam" id="PF02449">
    <property type="entry name" value="Glyco_hydro_42"/>
    <property type="match status" value="1"/>
</dbReference>
<dbReference type="Gene3D" id="3.20.20.80">
    <property type="entry name" value="Glycosidases"/>
    <property type="match status" value="1"/>
</dbReference>
<reference evidence="6" key="1">
    <citation type="journal article" date="2022" name="Toxins">
        <title>Genomic Analysis of Sphingopyxis sp. USTB-05 for Biodegrading Cyanobacterial Hepatotoxins.</title>
        <authorList>
            <person name="Liu C."/>
            <person name="Xu Q."/>
            <person name="Zhao Z."/>
            <person name="Zhang H."/>
            <person name="Liu X."/>
            <person name="Yin C."/>
            <person name="Liu Y."/>
            <person name="Yan H."/>
        </authorList>
    </citation>
    <scope>NUCLEOTIDE SEQUENCE</scope>
    <source>
        <strain evidence="6">NBD5</strain>
    </source>
</reference>
<evidence type="ECO:0000259" key="5">
    <source>
        <dbReference type="Pfam" id="PF18120"/>
    </source>
</evidence>
<keyword evidence="1" id="KW-0378">Hydrolase</keyword>
<accession>A0ABY4X6C4</accession>
<evidence type="ECO:0000313" key="7">
    <source>
        <dbReference type="Proteomes" id="UP001056937"/>
    </source>
</evidence>
<feature type="domain" description="Glycoside hydrolase family 42 N-terminal" evidence="4">
    <location>
        <begin position="70"/>
        <end position="214"/>
    </location>
</feature>
<dbReference type="InterPro" id="IPR013529">
    <property type="entry name" value="Glyco_hydro_42_N"/>
</dbReference>
<dbReference type="Gene3D" id="2.60.220.20">
    <property type="entry name" value="putative beta-Galactosidase from caulobacter crescentus"/>
    <property type="match status" value="1"/>
</dbReference>
<evidence type="ECO:0000259" key="4">
    <source>
        <dbReference type="Pfam" id="PF02449"/>
    </source>
</evidence>
<name>A0ABY4X6C4_9SPHN</name>
<feature type="domain" description="DUF5597" evidence="5">
    <location>
        <begin position="396"/>
        <end position="530"/>
    </location>
</feature>
<organism evidence="6 7">
    <name type="scientific">Sphingomonas morindae</name>
    <dbReference type="NCBI Taxonomy" id="1541170"/>
    <lineage>
        <taxon>Bacteria</taxon>
        <taxon>Pseudomonadati</taxon>
        <taxon>Pseudomonadota</taxon>
        <taxon>Alphaproteobacteria</taxon>
        <taxon>Sphingomonadales</taxon>
        <taxon>Sphingomonadaceae</taxon>
        <taxon>Sphingomonas</taxon>
    </lineage>
</organism>
<dbReference type="EMBL" id="CP084930">
    <property type="protein sequence ID" value="USI72438.1"/>
    <property type="molecule type" value="Genomic_DNA"/>
</dbReference>
<feature type="chain" id="PRO_5046997514" evidence="3">
    <location>
        <begin position="26"/>
        <end position="547"/>
    </location>
</feature>
<dbReference type="InterPro" id="IPR040719">
    <property type="entry name" value="DUF5597"/>
</dbReference>
<proteinExistence type="predicted"/>
<dbReference type="InterPro" id="IPR017853">
    <property type="entry name" value="GH"/>
</dbReference>
<dbReference type="Pfam" id="PF18120">
    <property type="entry name" value="DUF5597"/>
    <property type="match status" value="1"/>
</dbReference>
<feature type="signal peptide" evidence="3">
    <location>
        <begin position="1"/>
        <end position="25"/>
    </location>
</feature>
<evidence type="ECO:0000256" key="2">
    <source>
        <dbReference type="ARBA" id="ARBA00023295"/>
    </source>
</evidence>
<dbReference type="Proteomes" id="UP001056937">
    <property type="component" value="Chromosome 1"/>
</dbReference>
<dbReference type="RefSeq" id="WP_252166247.1">
    <property type="nucleotide sequence ID" value="NZ_CP084930.1"/>
</dbReference>
<evidence type="ECO:0000313" key="6">
    <source>
        <dbReference type="EMBL" id="USI72438.1"/>
    </source>
</evidence>
<evidence type="ECO:0000256" key="3">
    <source>
        <dbReference type="SAM" id="SignalP"/>
    </source>
</evidence>
<sequence length="547" mass="58309">MIRRRRAAACAALAALLAAAAPARAEPPRLVHSDAGWQLRVAGKPMLILGGELGNSSASSAAYMAPHWAKLRAMHLNTVLAPVSWELIEPAPGRFDWRSVDALLASARAEHLHLVLLWFGAWKNSMSSYVPAWVKRDQAQFPRVTLPDGQGAEILSAFAPANRAADARAFAALMAHLKAVDGGRDTVLMVQVENEIGMLPTARDHGPAAEAAWHAPVPAALTAYLVRHRATLAPELKRLWEAEGARTSGDWTSLFGHGAAAAEIFTAWHYARYADAIAAAGKAEYALPLYVNAALNRTGKAPGDYPAGGPIPHLIDIWKAGAPTLDMLAPDIYFPNFSDLAGRFARPDNALFIPEANNAGAPEGPANAFYAFGQLGAIGFSPFSIESIDAKPGAIADSYAVLSQIAPTLLAAGPGARAGFRPRVLEDGTVLDQPQQAEINGYRFTVSFVDPWTPRAEQTIAAHGGLIVATGPDSVLIAGTGITVTAEPIGPGDPLAGIESAWEGTFDADGRWQPGRLLNGDQTHQGRHIRLPLDTVSIQQVRYYRYR</sequence>
<keyword evidence="3" id="KW-0732">Signal</keyword>
<keyword evidence="7" id="KW-1185">Reference proteome</keyword>
<keyword evidence="2" id="KW-0326">Glycosidase</keyword>
<evidence type="ECO:0000256" key="1">
    <source>
        <dbReference type="ARBA" id="ARBA00022801"/>
    </source>
</evidence>
<gene>
    <name evidence="6" type="ORF">LHA26_14235</name>
</gene>
<protein>
    <submittedName>
        <fullName evidence="6">DUF5597 domain-containing protein</fullName>
    </submittedName>
</protein>
<dbReference type="SUPFAM" id="SSF51445">
    <property type="entry name" value="(Trans)glycosidases"/>
    <property type="match status" value="1"/>
</dbReference>